<sequence length="254" mass="30771">MRLWKLNFRKIFRKSKSPIEYTSYKYENIQSEWIIHQSHLKYLYNTKIFGDSQFETYLVVLTRIPIENFEYKIGLYLYSNENKSPSYFFEIDQTTQIYDQCNRIIESTSKYFLFELKFINNEDKTEIFGAKDIFQQQVNLKRNAGPSNPTVDREQYLSCSITQSDSEFSSSKVEPVEHVQSFISKNEEHYLSYIQLQSNDNSKFFQEKRLVWNDIFYRNEYDDYQRTNPLPMSANNVCLKEPYKYFTHEYHYIV</sequence>
<evidence type="ECO:0000313" key="1">
    <source>
        <dbReference type="EMBL" id="CAF3857492.1"/>
    </source>
</evidence>
<accession>A0A819EWR0</accession>
<dbReference type="AlphaFoldDB" id="A0A819EWR0"/>
<organism evidence="1 2">
    <name type="scientific">Rotaria sordida</name>
    <dbReference type="NCBI Taxonomy" id="392033"/>
    <lineage>
        <taxon>Eukaryota</taxon>
        <taxon>Metazoa</taxon>
        <taxon>Spiralia</taxon>
        <taxon>Gnathifera</taxon>
        <taxon>Rotifera</taxon>
        <taxon>Eurotatoria</taxon>
        <taxon>Bdelloidea</taxon>
        <taxon>Philodinida</taxon>
        <taxon>Philodinidae</taxon>
        <taxon>Rotaria</taxon>
    </lineage>
</organism>
<gene>
    <name evidence="1" type="ORF">FNK824_LOCUS18279</name>
</gene>
<dbReference type="Proteomes" id="UP000663874">
    <property type="component" value="Unassembled WGS sequence"/>
</dbReference>
<reference evidence="1" key="1">
    <citation type="submission" date="2021-02" db="EMBL/GenBank/DDBJ databases">
        <authorList>
            <person name="Nowell W R."/>
        </authorList>
    </citation>
    <scope>NUCLEOTIDE SEQUENCE</scope>
</reference>
<dbReference type="EMBL" id="CAJOBE010003030">
    <property type="protein sequence ID" value="CAF3857492.1"/>
    <property type="molecule type" value="Genomic_DNA"/>
</dbReference>
<proteinExistence type="predicted"/>
<protein>
    <submittedName>
        <fullName evidence="1">Uncharacterized protein</fullName>
    </submittedName>
</protein>
<evidence type="ECO:0000313" key="2">
    <source>
        <dbReference type="Proteomes" id="UP000663874"/>
    </source>
</evidence>
<comment type="caution">
    <text evidence="1">The sequence shown here is derived from an EMBL/GenBank/DDBJ whole genome shotgun (WGS) entry which is preliminary data.</text>
</comment>
<name>A0A819EWR0_9BILA</name>